<organism evidence="1 2">
    <name type="scientific">Lindgomyces ingoldianus</name>
    <dbReference type="NCBI Taxonomy" id="673940"/>
    <lineage>
        <taxon>Eukaryota</taxon>
        <taxon>Fungi</taxon>
        <taxon>Dikarya</taxon>
        <taxon>Ascomycota</taxon>
        <taxon>Pezizomycotina</taxon>
        <taxon>Dothideomycetes</taxon>
        <taxon>Pleosporomycetidae</taxon>
        <taxon>Pleosporales</taxon>
        <taxon>Lindgomycetaceae</taxon>
        <taxon>Lindgomyces</taxon>
    </lineage>
</organism>
<proteinExistence type="predicted"/>
<reference evidence="1" key="1">
    <citation type="journal article" date="2020" name="Stud. Mycol.">
        <title>101 Dothideomycetes genomes: a test case for predicting lifestyles and emergence of pathogens.</title>
        <authorList>
            <person name="Haridas S."/>
            <person name="Albert R."/>
            <person name="Binder M."/>
            <person name="Bloem J."/>
            <person name="Labutti K."/>
            <person name="Salamov A."/>
            <person name="Andreopoulos B."/>
            <person name="Baker S."/>
            <person name="Barry K."/>
            <person name="Bills G."/>
            <person name="Bluhm B."/>
            <person name="Cannon C."/>
            <person name="Castanera R."/>
            <person name="Culley D."/>
            <person name="Daum C."/>
            <person name="Ezra D."/>
            <person name="Gonzalez J."/>
            <person name="Henrissat B."/>
            <person name="Kuo A."/>
            <person name="Liang C."/>
            <person name="Lipzen A."/>
            <person name="Lutzoni F."/>
            <person name="Magnuson J."/>
            <person name="Mondo S."/>
            <person name="Nolan M."/>
            <person name="Ohm R."/>
            <person name="Pangilinan J."/>
            <person name="Park H.-J."/>
            <person name="Ramirez L."/>
            <person name="Alfaro M."/>
            <person name="Sun H."/>
            <person name="Tritt A."/>
            <person name="Yoshinaga Y."/>
            <person name="Zwiers L.-H."/>
            <person name="Turgeon B."/>
            <person name="Goodwin S."/>
            <person name="Spatafora J."/>
            <person name="Crous P."/>
            <person name="Grigoriev I."/>
        </authorList>
    </citation>
    <scope>NUCLEOTIDE SEQUENCE</scope>
    <source>
        <strain evidence="1">ATCC 200398</strain>
    </source>
</reference>
<gene>
    <name evidence="1" type="ORF">BDR25DRAFT_301033</name>
</gene>
<protein>
    <submittedName>
        <fullName evidence="1">ERG4/ERG24 ergosterol biosynthesis-like protein</fullName>
    </submittedName>
</protein>
<sequence>MADENIVSKPDLKAKDFVPRGKKSSSPFNTTLFLGLRVLDCFVQYILLSSTYGTNIIKFLGGSVIPSPSPLQTGIDPIDALNLSLYRAILLCMISTTTAKHIWFVLCVAEEAWTVSGAVIVAIFNTFWNSLNNLLFLCALTSATSHPAGESLSNPYLLSGVILFVLGIGAEWQCEIHRKAFKKDPKNKGKPFTEGLFQVVRHPNYAGYSLWRAAGALATSGLTSSILTGAFFLYDFNSRAIPALDEYCSKRYGAMWAEYKKRTRSLLVPGFL</sequence>
<dbReference type="EMBL" id="MU003496">
    <property type="protein sequence ID" value="KAF2475268.1"/>
    <property type="molecule type" value="Genomic_DNA"/>
</dbReference>
<dbReference type="Proteomes" id="UP000799755">
    <property type="component" value="Unassembled WGS sequence"/>
</dbReference>
<evidence type="ECO:0000313" key="2">
    <source>
        <dbReference type="Proteomes" id="UP000799755"/>
    </source>
</evidence>
<evidence type="ECO:0000313" key="1">
    <source>
        <dbReference type="EMBL" id="KAF2475268.1"/>
    </source>
</evidence>
<keyword evidence="2" id="KW-1185">Reference proteome</keyword>
<name>A0ACB6R924_9PLEO</name>
<comment type="caution">
    <text evidence="1">The sequence shown here is derived from an EMBL/GenBank/DDBJ whole genome shotgun (WGS) entry which is preliminary data.</text>
</comment>
<accession>A0ACB6R924</accession>